<keyword evidence="6" id="KW-1185">Reference proteome</keyword>
<evidence type="ECO:0000259" key="3">
    <source>
        <dbReference type="PROSITE" id="PS50172"/>
    </source>
</evidence>
<evidence type="ECO:0000256" key="1">
    <source>
        <dbReference type="ARBA" id="ARBA00022634"/>
    </source>
</evidence>
<dbReference type="InterPro" id="IPR043128">
    <property type="entry name" value="Rev_trsase/Diguanyl_cyclase"/>
</dbReference>
<dbReference type="EMBL" id="BPLF01000001">
    <property type="protein sequence ID" value="GIX62309.1"/>
    <property type="molecule type" value="Genomic_DNA"/>
</dbReference>
<gene>
    <name evidence="5" type="ORF">BcabD6B2_17440</name>
</gene>
<dbReference type="GO" id="GO:0017125">
    <property type="term" value="F:deoxycytidyl transferase activity"/>
    <property type="evidence" value="ECO:0007669"/>
    <property type="project" value="TreeGrafter"/>
</dbReference>
<dbReference type="Pfam" id="PF00817">
    <property type="entry name" value="IMS"/>
    <property type="match status" value="1"/>
</dbReference>
<dbReference type="InterPro" id="IPR036775">
    <property type="entry name" value="DNA_pol_Y-fam_lit_finger_sf"/>
</dbReference>
<evidence type="ECO:0000313" key="5">
    <source>
        <dbReference type="EMBL" id="GIX62309.1"/>
    </source>
</evidence>
<feature type="domain" description="BRCT" evidence="3">
    <location>
        <begin position="127"/>
        <end position="238"/>
    </location>
</feature>
<feature type="domain" description="UmuC" evidence="4">
    <location>
        <begin position="482"/>
        <end position="680"/>
    </location>
</feature>
<accession>A0AAV4LUD5</accession>
<dbReference type="Gene3D" id="1.10.150.20">
    <property type="entry name" value="5' to 3' exonuclease, C-terminal subdomain"/>
    <property type="match status" value="1"/>
</dbReference>
<feature type="compositionally biased region" description="Basic and acidic residues" evidence="2">
    <location>
        <begin position="258"/>
        <end position="268"/>
    </location>
</feature>
<dbReference type="Gene3D" id="3.40.50.10190">
    <property type="entry name" value="BRCT domain"/>
    <property type="match status" value="1"/>
</dbReference>
<dbReference type="SUPFAM" id="SSF56672">
    <property type="entry name" value="DNA/RNA polymerases"/>
    <property type="match status" value="1"/>
</dbReference>
<dbReference type="PANTHER" id="PTHR45990:SF1">
    <property type="entry name" value="DNA REPAIR PROTEIN REV1"/>
    <property type="match status" value="1"/>
</dbReference>
<dbReference type="Gene3D" id="3.30.1490.100">
    <property type="entry name" value="DNA polymerase, Y-family, little finger domain"/>
    <property type="match status" value="1"/>
</dbReference>
<sequence>MALPVKFGGGGSFSAYMERRRLGVAAHYERKYGGDCDDVALPSRAEDGLHGQPIMGADSSLASLDPGGVIFEDALMGVTSLHDEPINGGRGNHVGGEFNGLGDGTLYCDAIAAGAREAQIPAGPRSTVGTFFRGCHFYIDGVVRPYAPFLEREPCDNAALHAHETLVKLIVRHGGQVEIHLSEYVTHYVVEHVALGCNKWWDMRRRGGGCGSYFVVTPAFVFECYLMGRRLAEGEFLPDALRKKRNTLSLTQLWGRSGRAEGESERQASGESGGTKGVGDVCNSYNHQLERTVVAGISKGGGESHSAASAVDPHSNENGGSRELEDVVDLKASKEGGHIGCVDRADESDVQVGVAAETGGMVSEQVQVSELVGAIEDVRGCVHDHVNAVSEPRVIGDTSLKTSSDAVLPSATVAREASPSGSETKEGSEGMVPDVGNTLAVEEYYKRSRLHLLGTWKTTVEREFEFEPFCTLNEGMLLDGRILHIDMDAFFVSVALRDKPHLKKHPLAISHGSGRNSASEIATCNYEARKFGVRKGMWVAEALRLCPSLKFVRYDFDAITKTAMQILKIVAEMTKRVYSASCDELYVECFMGAEGSDMSGYLNFAQNLAQAIEKETGCPLSIGIGGNMMLAKLASQRCKAFKHKGEEPPNGCLWQGSVCAVVDVDTFMASVALHEFPGVGDRAMELLRSCGYAYCRDVHDKQELQILLGDKLGNTVFQFCSGRDFRNINTAEKRSQILKNKTISAAINYGVRVKNVEQVYEYMRQLVKQTWERVEVAAGHVLGPINASTTLEVPQAQITLKVRVRSPEASVEPAKYMGCGLCDEFTASVAGDLLSQKSVFGSLVACWNKLMAKQPFTLEDLRGISLGICRIKRGAGEGGNTIDRFLVPVASPTSSAATYPFYRDTPSVLRTPTRTASSVARSVTPNCQSVNKDSILRYMHVSPQVMRTPTKLKRSRRPSAKQLTLCEVVSEAAPVRPGVWEDCADSTSASGSSVVAEAAEGHGGQALGGKLDGALVRDILKIVPSLSRVWVVTASSKIIEKRLRAIRRVWPMYKGVVAFYREIFANYVTLVEGGREVLGALGQDAIEHDGSNRCRGDFTVERNTNEWRGIINEYSETDSVSISHGEVDVPDSGFERLDPTHHKTSHLTTCDNDKGLVTPFKMRRICRSCRTRFFKSFDISMISDLHCNTETCSLPLLRDVEQQEARFDCTKHALTIVVSMLVYTTLVRVAVELSKKRRLDVLQVFVEASIRGAKCFTVPFAGRLHRPLQLLFFTEAYSHLCKVYNLGRPYRV</sequence>
<feature type="region of interest" description="Disordered" evidence="2">
    <location>
        <begin position="411"/>
        <end position="433"/>
    </location>
</feature>
<dbReference type="InterPro" id="IPR053848">
    <property type="entry name" value="IMS_HHH_1"/>
</dbReference>
<dbReference type="GO" id="GO:0006281">
    <property type="term" value="P:DNA repair"/>
    <property type="evidence" value="ECO:0007669"/>
    <property type="project" value="InterPro"/>
</dbReference>
<reference evidence="5 6" key="1">
    <citation type="submission" date="2021-06" db="EMBL/GenBank/DDBJ databases">
        <title>Genome sequence of Babesia caballi.</title>
        <authorList>
            <person name="Yamagishi J."/>
            <person name="Kidaka T."/>
            <person name="Ochi A."/>
        </authorList>
    </citation>
    <scope>NUCLEOTIDE SEQUENCE [LARGE SCALE GENOMIC DNA]</scope>
    <source>
        <strain evidence="5">USDA-D6B2</strain>
    </source>
</reference>
<dbReference type="InterPro" id="IPR043502">
    <property type="entry name" value="DNA/RNA_pol_sf"/>
</dbReference>
<evidence type="ECO:0000259" key="4">
    <source>
        <dbReference type="PROSITE" id="PS50173"/>
    </source>
</evidence>
<dbReference type="InterPro" id="IPR001357">
    <property type="entry name" value="BRCT_dom"/>
</dbReference>
<organism evidence="5 6">
    <name type="scientific">Babesia caballi</name>
    <dbReference type="NCBI Taxonomy" id="5871"/>
    <lineage>
        <taxon>Eukaryota</taxon>
        <taxon>Sar</taxon>
        <taxon>Alveolata</taxon>
        <taxon>Apicomplexa</taxon>
        <taxon>Aconoidasida</taxon>
        <taxon>Piroplasmida</taxon>
        <taxon>Babesiidae</taxon>
        <taxon>Babesia</taxon>
    </lineage>
</organism>
<dbReference type="GO" id="GO:0042276">
    <property type="term" value="P:error-prone translesion synthesis"/>
    <property type="evidence" value="ECO:0007669"/>
    <property type="project" value="TreeGrafter"/>
</dbReference>
<feature type="region of interest" description="Disordered" evidence="2">
    <location>
        <begin position="298"/>
        <end position="322"/>
    </location>
</feature>
<dbReference type="GO" id="GO:0005634">
    <property type="term" value="C:nucleus"/>
    <property type="evidence" value="ECO:0007669"/>
    <property type="project" value="TreeGrafter"/>
</dbReference>
<dbReference type="GO" id="GO:0003684">
    <property type="term" value="F:damaged DNA binding"/>
    <property type="evidence" value="ECO:0007669"/>
    <property type="project" value="InterPro"/>
</dbReference>
<evidence type="ECO:0000256" key="2">
    <source>
        <dbReference type="SAM" id="MobiDB-lite"/>
    </source>
</evidence>
<name>A0AAV4LUD5_BABCB</name>
<feature type="region of interest" description="Disordered" evidence="2">
    <location>
        <begin position="256"/>
        <end position="278"/>
    </location>
</feature>
<dbReference type="InterPro" id="IPR036420">
    <property type="entry name" value="BRCT_dom_sf"/>
</dbReference>
<dbReference type="Gene3D" id="3.30.70.270">
    <property type="match status" value="1"/>
</dbReference>
<dbReference type="SUPFAM" id="SSF52113">
    <property type="entry name" value="BRCT domain"/>
    <property type="match status" value="1"/>
</dbReference>
<dbReference type="GeneID" id="94193790"/>
<dbReference type="PANTHER" id="PTHR45990">
    <property type="entry name" value="DNA REPAIR PROTEIN REV1"/>
    <property type="match status" value="1"/>
</dbReference>
<dbReference type="GO" id="GO:0003887">
    <property type="term" value="F:DNA-directed DNA polymerase activity"/>
    <property type="evidence" value="ECO:0007669"/>
    <property type="project" value="InterPro"/>
</dbReference>
<keyword evidence="1" id="KW-0237">DNA synthesis</keyword>
<dbReference type="Pfam" id="PF21999">
    <property type="entry name" value="IMS_HHH_1"/>
    <property type="match status" value="1"/>
</dbReference>
<proteinExistence type="predicted"/>
<dbReference type="PROSITE" id="PS50173">
    <property type="entry name" value="UMUC"/>
    <property type="match status" value="1"/>
</dbReference>
<dbReference type="Gene3D" id="3.40.1170.60">
    <property type="match status" value="1"/>
</dbReference>
<dbReference type="PROSITE" id="PS50172">
    <property type="entry name" value="BRCT"/>
    <property type="match status" value="1"/>
</dbReference>
<dbReference type="RefSeq" id="XP_067714378.1">
    <property type="nucleotide sequence ID" value="XM_067858277.1"/>
</dbReference>
<dbReference type="InterPro" id="IPR001126">
    <property type="entry name" value="UmuC"/>
</dbReference>
<dbReference type="Gene3D" id="6.10.250.1490">
    <property type="match status" value="1"/>
</dbReference>
<dbReference type="Proteomes" id="UP001497744">
    <property type="component" value="Unassembled WGS sequence"/>
</dbReference>
<evidence type="ECO:0000313" key="6">
    <source>
        <dbReference type="Proteomes" id="UP001497744"/>
    </source>
</evidence>
<dbReference type="GO" id="GO:0070987">
    <property type="term" value="P:error-free translesion synthesis"/>
    <property type="evidence" value="ECO:0007669"/>
    <property type="project" value="TreeGrafter"/>
</dbReference>
<protein>
    <submittedName>
        <fullName evidence="5">DNA repair protein REV1 isoform X2</fullName>
    </submittedName>
</protein>
<comment type="caution">
    <text evidence="5">The sequence shown here is derived from an EMBL/GenBank/DDBJ whole genome shotgun (WGS) entry which is preliminary data.</text>
</comment>